<keyword evidence="3 4" id="KW-0472">Membrane</keyword>
<evidence type="ECO:0000256" key="3">
    <source>
        <dbReference type="ARBA" id="ARBA00023136"/>
    </source>
</evidence>
<keyword evidence="4" id="KW-0812">Transmembrane</keyword>
<comment type="similarity">
    <text evidence="1">Belongs to the alphaproteobacteria porin family.</text>
</comment>
<comment type="caution">
    <text evidence="5">The sequence shown here is derived from an EMBL/GenBank/DDBJ whole genome shotgun (WGS) entry which is preliminary data.</text>
</comment>
<accession>A0A5C6DJA6</accession>
<dbReference type="InterPro" id="IPR003684">
    <property type="entry name" value="Porin_alphabac"/>
</dbReference>
<sequence length="477" mass="52324">MRLICSVAVLVQPPSSSRTFAISMYQELTASIAVMWRLFVLILVLGILGVPLAKQGLTQDSDAKTRLSPTENADVEELRFEVEELRRLVAERNVSAQDLLEPPIDPQRLVEAGDSRGAILLPGTDVSLRIGGYARGEMIYDTGYVASGTLLVPSTIALDGSPLAQRRGQTTLTANHSRLNFDAHASTDFGKLRGFVEFDFYAPQATQPRLRHAYGEWDYGNVNLIAGQTWSTFMDPATLPQALPETAQPGSIFVRQGIFRLTRRVSDCVNIACALENPSSVDFTLPDPINDQPLQRLPDFVSRIRFASNDIGTFQIASLVRGIGYEDPFGDEHLRTGWGVALTSRVQLTGTDNLRMGVTGGEGIGGYMLGLAATQSAAAPDVDGFRTLGATGAYLSLQHFFSDEFRTNMYYGLTRVESTPLMASTAARDLQNAAINLIWSPRPGFGVGIEYNYNWREVRDLTTGDNHRTQFTIQFGL</sequence>
<keyword evidence="4" id="KW-1133">Transmembrane helix</keyword>
<dbReference type="OrthoDB" id="207797at2"/>
<dbReference type="RefSeq" id="WP_146527887.1">
    <property type="nucleotide sequence ID" value="NZ_SJPV01000005.1"/>
</dbReference>
<feature type="transmembrane region" description="Helical" evidence="4">
    <location>
        <begin position="35"/>
        <end position="53"/>
    </location>
</feature>
<keyword evidence="6" id="KW-1185">Reference proteome</keyword>
<protein>
    <submittedName>
        <fullName evidence="5">Porin subfamily protein</fullName>
    </submittedName>
</protein>
<dbReference type="GO" id="GO:0016020">
    <property type="term" value="C:membrane"/>
    <property type="evidence" value="ECO:0007669"/>
    <property type="project" value="InterPro"/>
</dbReference>
<evidence type="ECO:0000313" key="6">
    <source>
        <dbReference type="Proteomes" id="UP000319143"/>
    </source>
</evidence>
<dbReference type="Pfam" id="PF02530">
    <property type="entry name" value="Porin_2"/>
    <property type="match status" value="1"/>
</dbReference>
<gene>
    <name evidence="5" type="ORF">Poly41_35950</name>
</gene>
<dbReference type="Proteomes" id="UP000319143">
    <property type="component" value="Unassembled WGS sequence"/>
</dbReference>
<evidence type="ECO:0000256" key="4">
    <source>
        <dbReference type="SAM" id="Phobius"/>
    </source>
</evidence>
<dbReference type="EMBL" id="SJPV01000005">
    <property type="protein sequence ID" value="TWU37463.1"/>
    <property type="molecule type" value="Genomic_DNA"/>
</dbReference>
<evidence type="ECO:0000313" key="5">
    <source>
        <dbReference type="EMBL" id="TWU37463.1"/>
    </source>
</evidence>
<organism evidence="5 6">
    <name type="scientific">Novipirellula artificiosorum</name>
    <dbReference type="NCBI Taxonomy" id="2528016"/>
    <lineage>
        <taxon>Bacteria</taxon>
        <taxon>Pseudomonadati</taxon>
        <taxon>Planctomycetota</taxon>
        <taxon>Planctomycetia</taxon>
        <taxon>Pirellulales</taxon>
        <taxon>Pirellulaceae</taxon>
        <taxon>Novipirellula</taxon>
    </lineage>
</organism>
<dbReference type="AlphaFoldDB" id="A0A5C6DJA6"/>
<evidence type="ECO:0000256" key="2">
    <source>
        <dbReference type="ARBA" id="ARBA00022448"/>
    </source>
</evidence>
<reference evidence="5 6" key="1">
    <citation type="submission" date="2019-02" db="EMBL/GenBank/DDBJ databases">
        <title>Deep-cultivation of Planctomycetes and their phenomic and genomic characterization uncovers novel biology.</title>
        <authorList>
            <person name="Wiegand S."/>
            <person name="Jogler M."/>
            <person name="Boedeker C."/>
            <person name="Pinto D."/>
            <person name="Vollmers J."/>
            <person name="Rivas-Marin E."/>
            <person name="Kohn T."/>
            <person name="Peeters S.H."/>
            <person name="Heuer A."/>
            <person name="Rast P."/>
            <person name="Oberbeckmann S."/>
            <person name="Bunk B."/>
            <person name="Jeske O."/>
            <person name="Meyerdierks A."/>
            <person name="Storesund J.E."/>
            <person name="Kallscheuer N."/>
            <person name="Luecker S."/>
            <person name="Lage O.M."/>
            <person name="Pohl T."/>
            <person name="Merkel B.J."/>
            <person name="Hornburger P."/>
            <person name="Mueller R.-W."/>
            <person name="Bruemmer F."/>
            <person name="Labrenz M."/>
            <person name="Spormann A.M."/>
            <person name="Op Den Camp H."/>
            <person name="Overmann J."/>
            <person name="Amann R."/>
            <person name="Jetten M.S.M."/>
            <person name="Mascher T."/>
            <person name="Medema M.H."/>
            <person name="Devos D.P."/>
            <person name="Kaster A.-K."/>
            <person name="Ovreas L."/>
            <person name="Rohde M."/>
            <person name="Galperin M.Y."/>
            <person name="Jogler C."/>
        </authorList>
    </citation>
    <scope>NUCLEOTIDE SEQUENCE [LARGE SCALE GENOMIC DNA]</scope>
    <source>
        <strain evidence="5 6">Poly41</strain>
    </source>
</reference>
<evidence type="ECO:0000256" key="1">
    <source>
        <dbReference type="ARBA" id="ARBA00009521"/>
    </source>
</evidence>
<dbReference type="GO" id="GO:0015288">
    <property type="term" value="F:porin activity"/>
    <property type="evidence" value="ECO:0007669"/>
    <property type="project" value="InterPro"/>
</dbReference>
<dbReference type="SUPFAM" id="SSF56935">
    <property type="entry name" value="Porins"/>
    <property type="match status" value="1"/>
</dbReference>
<keyword evidence="2" id="KW-0813">Transport</keyword>
<proteinExistence type="inferred from homology"/>
<name>A0A5C6DJA6_9BACT</name>